<proteinExistence type="predicted"/>
<evidence type="ECO:0000256" key="1">
    <source>
        <dbReference type="SAM" id="MobiDB-lite"/>
    </source>
</evidence>
<dbReference type="OrthoDB" id="3257486at2759"/>
<protein>
    <recommendedName>
        <fullName evidence="4">CCHC-type domain-containing protein</fullName>
    </recommendedName>
</protein>
<keyword evidence="3" id="KW-1185">Reference proteome</keyword>
<dbReference type="EMBL" id="JACGCI010000002">
    <property type="protein sequence ID" value="KAF6765494.1"/>
    <property type="molecule type" value="Genomic_DNA"/>
</dbReference>
<comment type="caution">
    <text evidence="2">The sequence shown here is derived from an EMBL/GenBank/DDBJ whole genome shotgun (WGS) entry which is preliminary data.</text>
</comment>
<dbReference type="Proteomes" id="UP000521943">
    <property type="component" value="Unassembled WGS sequence"/>
</dbReference>
<feature type="compositionally biased region" description="Basic and acidic residues" evidence="1">
    <location>
        <begin position="177"/>
        <end position="190"/>
    </location>
</feature>
<accession>A0A8H6IJB6</accession>
<sequence length="581" mass="65206">MWLSDPRKWKNHNDRIMFALSKMRKGTAKQWMDIKLPGMEAGTIGWESWREFLDDVRLSFPAEDREFKAMAAIKSMKMDGRKPVQDFFIKWESEAVHTGLNGNGLLVFLQEAITKDLRDGMSNRYGLTNLKTYQAFKSAAISVDKEQCLENLITARTNPIRPTKTWTARSWRGNNNGDDKAKGSNNHGKENNNPGSPAASTSKSPTSAPLPQEAEALKRNCFNCGSPDHKVAQCNVPKKPRHAIRNFVLDMDENELELLNQDLQNEAYFDKDAVNPLSPNRRPTKKRISATRAAEWRKKVQTLQADETVLPSLAVEDLPPTKHPTEYTSEDDSPKHQQKNRSWFYEELPEEDEDRNNLPSDHPYLLEVPENLARPCLDKTTEHIINNLSHPEIAATQNVEQLPDLGNIEENEVPDDIPVETDFSTAIRGKLARIREASITTAEGMLRRHVHPSRRKEITEPLLVALREKPICHALELLTDLGRPKHVVAQIAKDPCSPNDTLPGISQLLMRATVQSTTGDVAFDCDTLLDSGASQCYIDKEYALSAGLTLRQLAHPVPAYNADGTENIAGTIDATDPTSRS</sequence>
<organism evidence="2 3">
    <name type="scientific">Ephemerocybe angulata</name>
    <dbReference type="NCBI Taxonomy" id="980116"/>
    <lineage>
        <taxon>Eukaryota</taxon>
        <taxon>Fungi</taxon>
        <taxon>Dikarya</taxon>
        <taxon>Basidiomycota</taxon>
        <taxon>Agaricomycotina</taxon>
        <taxon>Agaricomycetes</taxon>
        <taxon>Agaricomycetidae</taxon>
        <taxon>Agaricales</taxon>
        <taxon>Agaricineae</taxon>
        <taxon>Psathyrellaceae</taxon>
        <taxon>Ephemerocybe</taxon>
    </lineage>
</organism>
<feature type="compositionally biased region" description="Low complexity" evidence="1">
    <location>
        <begin position="194"/>
        <end position="211"/>
    </location>
</feature>
<evidence type="ECO:0008006" key="4">
    <source>
        <dbReference type="Google" id="ProtNLM"/>
    </source>
</evidence>
<feature type="region of interest" description="Disordered" evidence="1">
    <location>
        <begin position="163"/>
        <end position="211"/>
    </location>
</feature>
<dbReference type="AlphaFoldDB" id="A0A8H6IJB6"/>
<name>A0A8H6IJB6_9AGAR</name>
<evidence type="ECO:0000313" key="2">
    <source>
        <dbReference type="EMBL" id="KAF6765494.1"/>
    </source>
</evidence>
<evidence type="ECO:0000313" key="3">
    <source>
        <dbReference type="Proteomes" id="UP000521943"/>
    </source>
</evidence>
<gene>
    <name evidence="2" type="ORF">DFP72DRAFT_839328</name>
</gene>
<feature type="compositionally biased region" description="Polar residues" evidence="1">
    <location>
        <begin position="164"/>
        <end position="176"/>
    </location>
</feature>
<reference evidence="2 3" key="1">
    <citation type="submission" date="2020-07" db="EMBL/GenBank/DDBJ databases">
        <title>Comparative genomics of pyrophilous fungi reveals a link between fire events and developmental genes.</title>
        <authorList>
            <consortium name="DOE Joint Genome Institute"/>
            <person name="Steindorff A.S."/>
            <person name="Carver A."/>
            <person name="Calhoun S."/>
            <person name="Stillman K."/>
            <person name="Liu H."/>
            <person name="Lipzen A."/>
            <person name="Pangilinan J."/>
            <person name="Labutti K."/>
            <person name="Bruns T.D."/>
            <person name="Grigoriev I.V."/>
        </authorList>
    </citation>
    <scope>NUCLEOTIDE SEQUENCE [LARGE SCALE GENOMIC DNA]</scope>
    <source>
        <strain evidence="2 3">CBS 144469</strain>
    </source>
</reference>
<feature type="region of interest" description="Disordered" evidence="1">
    <location>
        <begin position="307"/>
        <end position="340"/>
    </location>
</feature>